<dbReference type="Proteomes" id="UP001221757">
    <property type="component" value="Unassembled WGS sequence"/>
</dbReference>
<evidence type="ECO:0000256" key="1">
    <source>
        <dbReference type="SAM" id="MobiDB-lite"/>
    </source>
</evidence>
<feature type="compositionally biased region" description="Polar residues" evidence="1">
    <location>
        <begin position="142"/>
        <end position="155"/>
    </location>
</feature>
<dbReference type="EMBL" id="JARKIE010000009">
    <property type="protein sequence ID" value="KAJ7704900.1"/>
    <property type="molecule type" value="Genomic_DNA"/>
</dbReference>
<reference evidence="2" key="1">
    <citation type="submission" date="2023-03" db="EMBL/GenBank/DDBJ databases">
        <title>Massive genome expansion in bonnet fungi (Mycena s.s.) driven by repeated elements and novel gene families across ecological guilds.</title>
        <authorList>
            <consortium name="Lawrence Berkeley National Laboratory"/>
            <person name="Harder C.B."/>
            <person name="Miyauchi S."/>
            <person name="Viragh M."/>
            <person name="Kuo A."/>
            <person name="Thoen E."/>
            <person name="Andreopoulos B."/>
            <person name="Lu D."/>
            <person name="Skrede I."/>
            <person name="Drula E."/>
            <person name="Henrissat B."/>
            <person name="Morin E."/>
            <person name="Kohler A."/>
            <person name="Barry K."/>
            <person name="LaButti K."/>
            <person name="Morin E."/>
            <person name="Salamov A."/>
            <person name="Lipzen A."/>
            <person name="Mereny Z."/>
            <person name="Hegedus B."/>
            <person name="Baldrian P."/>
            <person name="Stursova M."/>
            <person name="Weitz H."/>
            <person name="Taylor A."/>
            <person name="Grigoriev I.V."/>
            <person name="Nagy L.G."/>
            <person name="Martin F."/>
            <person name="Kauserud H."/>
        </authorList>
    </citation>
    <scope>NUCLEOTIDE SEQUENCE</scope>
    <source>
        <strain evidence="2">CBHHK067</strain>
    </source>
</reference>
<dbReference type="AlphaFoldDB" id="A0AAD7GTF5"/>
<organism evidence="2 3">
    <name type="scientific">Mycena rosella</name>
    <name type="common">Pink bonnet</name>
    <name type="synonym">Agaricus rosellus</name>
    <dbReference type="NCBI Taxonomy" id="1033263"/>
    <lineage>
        <taxon>Eukaryota</taxon>
        <taxon>Fungi</taxon>
        <taxon>Dikarya</taxon>
        <taxon>Basidiomycota</taxon>
        <taxon>Agaricomycotina</taxon>
        <taxon>Agaricomycetes</taxon>
        <taxon>Agaricomycetidae</taxon>
        <taxon>Agaricales</taxon>
        <taxon>Marasmiineae</taxon>
        <taxon>Mycenaceae</taxon>
        <taxon>Mycena</taxon>
    </lineage>
</organism>
<keyword evidence="3" id="KW-1185">Reference proteome</keyword>
<name>A0AAD7GTF5_MYCRO</name>
<protein>
    <submittedName>
        <fullName evidence="2">Uncharacterized protein</fullName>
    </submittedName>
</protein>
<gene>
    <name evidence="2" type="ORF">B0H17DRAFT_1126524</name>
</gene>
<feature type="region of interest" description="Disordered" evidence="1">
    <location>
        <begin position="99"/>
        <end position="122"/>
    </location>
</feature>
<accession>A0AAD7GTF5</accession>
<feature type="region of interest" description="Disordered" evidence="1">
    <location>
        <begin position="138"/>
        <end position="164"/>
    </location>
</feature>
<comment type="caution">
    <text evidence="2">The sequence shown here is derived from an EMBL/GenBank/DDBJ whole genome shotgun (WGS) entry which is preliminary data.</text>
</comment>
<evidence type="ECO:0000313" key="2">
    <source>
        <dbReference type="EMBL" id="KAJ7704900.1"/>
    </source>
</evidence>
<sequence>MPTPLPLLALPALPLLSPPGRNASPIGEDTAGDARAGDAISDVARPGLPATPHSSDPLSELRDSMLFLKGLIAIALGPLPLIPPPSTALPPPIALPPPAPIGTPFSRSRSRSRSLGTYSPATGDPLDIDTAVLYAPRRGRTNRSATSAPPLTSRQYPPPLSLREEDIPNRVQGSRKMGEGATLMASTCRSSLVNPVLATSCVFDPSNQGEKSGGIIFAGSRLLRKISESGEKLKESKRKIKRKQKRLLWTTLMLNTYPKMFGYGRSILQI</sequence>
<evidence type="ECO:0000313" key="3">
    <source>
        <dbReference type="Proteomes" id="UP001221757"/>
    </source>
</evidence>
<proteinExistence type="predicted"/>